<gene>
    <name evidence="1" type="ORF">UFOPK2360_00111</name>
    <name evidence="2" type="ORF">UFOPK2922_00877</name>
</gene>
<protein>
    <submittedName>
        <fullName evidence="2">Unannotated protein</fullName>
    </submittedName>
</protein>
<name>A0A6J6W612_9ZZZZ</name>
<evidence type="ECO:0000313" key="2">
    <source>
        <dbReference type="EMBL" id="CAB4778954.1"/>
    </source>
</evidence>
<accession>A0A6J6W612</accession>
<organism evidence="2">
    <name type="scientific">freshwater metagenome</name>
    <dbReference type="NCBI Taxonomy" id="449393"/>
    <lineage>
        <taxon>unclassified sequences</taxon>
        <taxon>metagenomes</taxon>
        <taxon>ecological metagenomes</taxon>
    </lineage>
</organism>
<proteinExistence type="predicted"/>
<sequence>MFQSQAVAWQRASAQHATPPCVGSWVRRKPSKQDAGVLSFTTTQGEFLGTSDVTKIYSKGGL</sequence>
<evidence type="ECO:0000313" key="1">
    <source>
        <dbReference type="EMBL" id="CAB4674982.1"/>
    </source>
</evidence>
<dbReference type="EMBL" id="CAEZXH010000003">
    <property type="protein sequence ID" value="CAB4674982.1"/>
    <property type="molecule type" value="Genomic_DNA"/>
</dbReference>
<reference evidence="2" key="1">
    <citation type="submission" date="2020-05" db="EMBL/GenBank/DDBJ databases">
        <authorList>
            <person name="Chiriac C."/>
            <person name="Salcher M."/>
            <person name="Ghai R."/>
            <person name="Kavagutti S V."/>
        </authorList>
    </citation>
    <scope>NUCLEOTIDE SEQUENCE</scope>
</reference>
<dbReference type="EMBL" id="CAEZZS010000037">
    <property type="protein sequence ID" value="CAB4778954.1"/>
    <property type="molecule type" value="Genomic_DNA"/>
</dbReference>
<dbReference type="AlphaFoldDB" id="A0A6J6W612"/>